<reference evidence="3" key="1">
    <citation type="journal article" date="2019" name="Int. J. Syst. Evol. Microbiol.">
        <title>The Global Catalogue of Microorganisms (GCM) 10K type strain sequencing project: providing services to taxonomists for standard genome sequencing and annotation.</title>
        <authorList>
            <consortium name="The Broad Institute Genomics Platform"/>
            <consortium name="The Broad Institute Genome Sequencing Center for Infectious Disease"/>
            <person name="Wu L."/>
            <person name="Ma J."/>
        </authorList>
    </citation>
    <scope>NUCLEOTIDE SEQUENCE [LARGE SCALE GENOMIC DNA]</scope>
    <source>
        <strain evidence="3">JCM 18126</strain>
    </source>
</reference>
<gene>
    <name evidence="2" type="ORF">GCM10023225_09280</name>
</gene>
<comment type="caution">
    <text evidence="2">The sequence shown here is derived from an EMBL/GenBank/DDBJ whole genome shotgun (WGS) entry which is preliminary data.</text>
</comment>
<dbReference type="Proteomes" id="UP001501195">
    <property type="component" value="Unassembled WGS sequence"/>
</dbReference>
<feature type="region of interest" description="Disordered" evidence="1">
    <location>
        <begin position="73"/>
        <end position="110"/>
    </location>
</feature>
<accession>A0ABP9HEU1</accession>
<evidence type="ECO:0000313" key="3">
    <source>
        <dbReference type="Proteomes" id="UP001501195"/>
    </source>
</evidence>
<proteinExistence type="predicted"/>
<evidence type="ECO:0008006" key="4">
    <source>
        <dbReference type="Google" id="ProtNLM"/>
    </source>
</evidence>
<feature type="compositionally biased region" description="Low complexity" evidence="1">
    <location>
        <begin position="84"/>
        <end position="110"/>
    </location>
</feature>
<feature type="compositionally biased region" description="Pro residues" evidence="1">
    <location>
        <begin position="1"/>
        <end position="17"/>
    </location>
</feature>
<feature type="region of interest" description="Disordered" evidence="1">
    <location>
        <begin position="1"/>
        <end position="41"/>
    </location>
</feature>
<protein>
    <recommendedName>
        <fullName evidence="4">Septum formation-related domain-containing protein</fullName>
    </recommendedName>
</protein>
<dbReference type="RefSeq" id="WP_345711209.1">
    <property type="nucleotide sequence ID" value="NZ_BAABIL010000117.1"/>
</dbReference>
<organism evidence="2 3">
    <name type="scientific">Kineococcus glutinatus</name>
    <dbReference type="NCBI Taxonomy" id="1070872"/>
    <lineage>
        <taxon>Bacteria</taxon>
        <taxon>Bacillati</taxon>
        <taxon>Actinomycetota</taxon>
        <taxon>Actinomycetes</taxon>
        <taxon>Kineosporiales</taxon>
        <taxon>Kineosporiaceae</taxon>
        <taxon>Kineococcus</taxon>
    </lineage>
</organism>
<name>A0ABP9HEU1_9ACTN</name>
<feature type="compositionally biased region" description="Gly residues" evidence="1">
    <location>
        <begin position="18"/>
        <end position="39"/>
    </location>
</feature>
<sequence>MTNPTGPQPPGGPPPPAGGSGGAGSGGGSGGGAGNPGGAGRRKLTTAAVVVGGVLAAIAAVVEITTGSLDLIERGSADDPAPPAATSAPAATTSTRPPEPSSPDSGASDGGVAALAVGTCLTAADTATVCSASHQGEVFATGSCDTPTLVAYLGGRADVDVLGEALQVRELDVAGGTACVVGSGNPVTGSFANTLQEDVGDAWRRCHDSRTGQDVACSVPHTAEYTHLSAGGPQDVDCVQVSADYTRSSYQDLADRLRVERATPDGESACLLVVRGSRVLTASVRDLGSAPLPLG</sequence>
<keyword evidence="3" id="KW-1185">Reference proteome</keyword>
<evidence type="ECO:0000256" key="1">
    <source>
        <dbReference type="SAM" id="MobiDB-lite"/>
    </source>
</evidence>
<dbReference type="EMBL" id="BAABIL010000117">
    <property type="protein sequence ID" value="GAA4969194.1"/>
    <property type="molecule type" value="Genomic_DNA"/>
</dbReference>
<evidence type="ECO:0000313" key="2">
    <source>
        <dbReference type="EMBL" id="GAA4969194.1"/>
    </source>
</evidence>